<dbReference type="Proteomes" id="UP000017396">
    <property type="component" value="Chromosome"/>
</dbReference>
<reference evidence="2 3" key="1">
    <citation type="journal article" date="2013" name="PLoS ONE">
        <title>Cultivation and Complete Genome Sequencing of Gloeobacter kilaueensis sp. nov., from a Lava Cave in Kilauea Caldera, Hawai'i.</title>
        <authorList>
            <person name="Saw J.H."/>
            <person name="Schatz M."/>
            <person name="Brown M.V."/>
            <person name="Kunkel D.D."/>
            <person name="Foster J.S."/>
            <person name="Shick H."/>
            <person name="Christensen S."/>
            <person name="Hou S."/>
            <person name="Wan X."/>
            <person name="Donachie S.P."/>
        </authorList>
    </citation>
    <scope>NUCLEOTIDE SEQUENCE [LARGE SCALE GENOMIC DNA]</scope>
    <source>
        <strain evidence="3">JS</strain>
    </source>
</reference>
<evidence type="ECO:0000259" key="1">
    <source>
        <dbReference type="Pfam" id="PF05685"/>
    </source>
</evidence>
<name>U5QBU6_GLOK1</name>
<dbReference type="eggNOG" id="COG4636">
    <property type="taxonomic scope" value="Bacteria"/>
</dbReference>
<dbReference type="Gene3D" id="3.90.1570.10">
    <property type="entry name" value="tt1808, chain A"/>
    <property type="match status" value="1"/>
</dbReference>
<dbReference type="InterPro" id="IPR008538">
    <property type="entry name" value="Uma2"/>
</dbReference>
<protein>
    <recommendedName>
        <fullName evidence="1">Putative restriction endonuclease domain-containing protein</fullName>
    </recommendedName>
</protein>
<dbReference type="PANTHER" id="PTHR35400">
    <property type="entry name" value="SLR1083 PROTEIN"/>
    <property type="match status" value="1"/>
</dbReference>
<evidence type="ECO:0000313" key="2">
    <source>
        <dbReference type="EMBL" id="AGY56301.1"/>
    </source>
</evidence>
<dbReference type="AlphaFoldDB" id="U5QBU6"/>
<dbReference type="KEGG" id="glj:GKIL_0054"/>
<accession>U5QBU6</accession>
<proteinExistence type="predicted"/>
<dbReference type="Pfam" id="PF05685">
    <property type="entry name" value="Uma2"/>
    <property type="match status" value="1"/>
</dbReference>
<sequence length="186" mass="20194">MATLSTRLFTRQEYHRILAAGILGPDENIELLEGQILSMPPQGPLHAAVVRRLLQALLALGYPLGQLISEQPIALEDNSEPVPDVFLVEPDPAGLDYEDGHPTAERVLLVAEVSASTLNLDLSTKARAYARAGIPVYWVIDVEAARLFEHTQPTAGVYQSVVLHDRAATVSLPNGAGLEVGQLFRR</sequence>
<dbReference type="SUPFAM" id="SSF52980">
    <property type="entry name" value="Restriction endonuclease-like"/>
    <property type="match status" value="1"/>
</dbReference>
<organism evidence="2 3">
    <name type="scientific">Gloeobacter kilaueensis (strain ATCC BAA-2537 / CCAP 1431/1 / ULC 316 / JS1)</name>
    <dbReference type="NCBI Taxonomy" id="1183438"/>
    <lineage>
        <taxon>Bacteria</taxon>
        <taxon>Bacillati</taxon>
        <taxon>Cyanobacteriota</taxon>
        <taxon>Cyanophyceae</taxon>
        <taxon>Gloeobacterales</taxon>
        <taxon>Gloeobacteraceae</taxon>
        <taxon>Gloeobacter</taxon>
    </lineage>
</organism>
<keyword evidence="3" id="KW-1185">Reference proteome</keyword>
<dbReference type="EMBL" id="CP003587">
    <property type="protein sequence ID" value="AGY56301.1"/>
    <property type="molecule type" value="Genomic_DNA"/>
</dbReference>
<dbReference type="PANTHER" id="PTHR35400:SF1">
    <property type="entry name" value="SLR1083 PROTEIN"/>
    <property type="match status" value="1"/>
</dbReference>
<evidence type="ECO:0000313" key="3">
    <source>
        <dbReference type="Proteomes" id="UP000017396"/>
    </source>
</evidence>
<dbReference type="InterPro" id="IPR012296">
    <property type="entry name" value="Nuclease_put_TT1808"/>
</dbReference>
<dbReference type="CDD" id="cd06260">
    <property type="entry name" value="DUF820-like"/>
    <property type="match status" value="1"/>
</dbReference>
<dbReference type="OrthoDB" id="509866at2"/>
<feature type="domain" description="Putative restriction endonuclease" evidence="1">
    <location>
        <begin position="12"/>
        <end position="176"/>
    </location>
</feature>
<dbReference type="InterPro" id="IPR011335">
    <property type="entry name" value="Restrct_endonuc-II-like"/>
</dbReference>
<dbReference type="PATRIC" id="fig|1183438.3.peg.55"/>
<dbReference type="HOGENOM" id="CLU_076312_2_0_3"/>
<dbReference type="STRING" id="1183438.GKIL_0054"/>
<dbReference type="RefSeq" id="WP_023171287.1">
    <property type="nucleotide sequence ID" value="NC_022600.1"/>
</dbReference>
<gene>
    <name evidence="2" type="ORF">GKIL_0054</name>
</gene>